<proteinExistence type="predicted"/>
<organism evidence="1 2">
    <name type="scientific">Smallanthus sonchifolius</name>
    <dbReference type="NCBI Taxonomy" id="185202"/>
    <lineage>
        <taxon>Eukaryota</taxon>
        <taxon>Viridiplantae</taxon>
        <taxon>Streptophyta</taxon>
        <taxon>Embryophyta</taxon>
        <taxon>Tracheophyta</taxon>
        <taxon>Spermatophyta</taxon>
        <taxon>Magnoliopsida</taxon>
        <taxon>eudicotyledons</taxon>
        <taxon>Gunneridae</taxon>
        <taxon>Pentapetalae</taxon>
        <taxon>asterids</taxon>
        <taxon>campanulids</taxon>
        <taxon>Asterales</taxon>
        <taxon>Asteraceae</taxon>
        <taxon>Asteroideae</taxon>
        <taxon>Heliantheae alliance</taxon>
        <taxon>Millerieae</taxon>
        <taxon>Smallanthus</taxon>
    </lineage>
</organism>
<name>A0ACB9BUK2_9ASTR</name>
<comment type="caution">
    <text evidence="1">The sequence shown here is derived from an EMBL/GenBank/DDBJ whole genome shotgun (WGS) entry which is preliminary data.</text>
</comment>
<keyword evidence="2" id="KW-1185">Reference proteome</keyword>
<reference evidence="2" key="1">
    <citation type="journal article" date="2022" name="Mol. Ecol. Resour.">
        <title>The genomes of chicory, endive, great burdock and yacon provide insights into Asteraceae palaeo-polyploidization history and plant inulin production.</title>
        <authorList>
            <person name="Fan W."/>
            <person name="Wang S."/>
            <person name="Wang H."/>
            <person name="Wang A."/>
            <person name="Jiang F."/>
            <person name="Liu H."/>
            <person name="Zhao H."/>
            <person name="Xu D."/>
            <person name="Zhang Y."/>
        </authorList>
    </citation>
    <scope>NUCLEOTIDE SEQUENCE [LARGE SCALE GENOMIC DNA]</scope>
    <source>
        <strain evidence="2">cv. Yunnan</strain>
    </source>
</reference>
<dbReference type="EMBL" id="CM042039">
    <property type="protein sequence ID" value="KAI3725732.1"/>
    <property type="molecule type" value="Genomic_DNA"/>
</dbReference>
<accession>A0ACB9BUK2</accession>
<dbReference type="Proteomes" id="UP001056120">
    <property type="component" value="Linkage Group LG22"/>
</dbReference>
<protein>
    <submittedName>
        <fullName evidence="1">Uncharacterized protein</fullName>
    </submittedName>
</protein>
<sequence>MISYSNITKSTRTISTNIFIEFLHFCHLLKEALEHPGSDDSIPQIGEKNHHQIIFGFSTDSIHLSKLYCFRS</sequence>
<evidence type="ECO:0000313" key="2">
    <source>
        <dbReference type="Proteomes" id="UP001056120"/>
    </source>
</evidence>
<reference evidence="1 2" key="2">
    <citation type="journal article" date="2022" name="Mol. Ecol. Resour.">
        <title>The genomes of chicory, endive, great burdock and yacon provide insights into Asteraceae paleo-polyploidization history and plant inulin production.</title>
        <authorList>
            <person name="Fan W."/>
            <person name="Wang S."/>
            <person name="Wang H."/>
            <person name="Wang A."/>
            <person name="Jiang F."/>
            <person name="Liu H."/>
            <person name="Zhao H."/>
            <person name="Xu D."/>
            <person name="Zhang Y."/>
        </authorList>
    </citation>
    <scope>NUCLEOTIDE SEQUENCE [LARGE SCALE GENOMIC DNA]</scope>
    <source>
        <strain evidence="2">cv. Yunnan</strain>
        <tissue evidence="1">Leaves</tissue>
    </source>
</reference>
<gene>
    <name evidence="1" type="ORF">L1987_65524</name>
</gene>
<evidence type="ECO:0000313" key="1">
    <source>
        <dbReference type="EMBL" id="KAI3725732.1"/>
    </source>
</evidence>